<dbReference type="AlphaFoldDB" id="A0A4S4AXX0"/>
<evidence type="ECO:0000313" key="1">
    <source>
        <dbReference type="EMBL" id="THF64952.1"/>
    </source>
</evidence>
<sequence length="369" mass="41285">MNISSQDTITLLLPFQRYRMRFSHRLLDSLGGVSRFVLRALADGLALEQIAEVTALSHMVLLQQMTFLERHHFVSIARDTDAPVVTLLERGARMVAVEQYLRQGDHRVWLDSFTVDRNAAHLLVTPDPGSLIRIPLGDSRRDARPEVRLPVRRYQYHLFDDVSRLHRLLDQNKLADLIGHFWSGAQELISEEVDYMDCVLAQETMDTQDYYPLRLSAGELLDIADTAAAGKKAALPLLLVPVLEVTLKFGRAEGFPWPVAVPAARTSYLELVTQRSLPHFISDRQADPAAPDVAVVPAAIGTHPPELTDTIVPAGLSVTCTTSRTYARRTIDHRALTRLMHEGADVFLISFNQTARETELAPEAELPCE</sequence>
<reference evidence="1 2" key="1">
    <citation type="submission" date="2019-04" db="EMBL/GenBank/DDBJ databases">
        <title>Azoarcus nasutitermitis sp. nov. isolated from termite nest.</title>
        <authorList>
            <person name="Lin S.-Y."/>
            <person name="Hameed A."/>
            <person name="Hsu Y.-H."/>
            <person name="Young C.-C."/>
        </authorList>
    </citation>
    <scope>NUCLEOTIDE SEQUENCE [LARGE SCALE GENOMIC DNA]</scope>
    <source>
        <strain evidence="1 2">CC-YHH838</strain>
    </source>
</reference>
<dbReference type="Proteomes" id="UP000308430">
    <property type="component" value="Unassembled WGS sequence"/>
</dbReference>
<organism evidence="1 2">
    <name type="scientific">Pseudothauera nasutitermitis</name>
    <dbReference type="NCBI Taxonomy" id="2565930"/>
    <lineage>
        <taxon>Bacteria</taxon>
        <taxon>Pseudomonadati</taxon>
        <taxon>Pseudomonadota</taxon>
        <taxon>Betaproteobacteria</taxon>
        <taxon>Rhodocyclales</taxon>
        <taxon>Zoogloeaceae</taxon>
        <taxon>Pseudothauera</taxon>
    </lineage>
</organism>
<name>A0A4S4AXX0_9RHOO</name>
<proteinExistence type="predicted"/>
<evidence type="ECO:0000313" key="2">
    <source>
        <dbReference type="Proteomes" id="UP000308430"/>
    </source>
</evidence>
<comment type="caution">
    <text evidence="1">The sequence shown here is derived from an EMBL/GenBank/DDBJ whole genome shotgun (WGS) entry which is preliminary data.</text>
</comment>
<protein>
    <submittedName>
        <fullName evidence="1">Uncharacterized protein</fullName>
    </submittedName>
</protein>
<dbReference type="OrthoDB" id="6928017at2"/>
<dbReference type="RefSeq" id="WP_136348645.1">
    <property type="nucleotide sequence ID" value="NZ_SSOC01000004.1"/>
</dbReference>
<accession>A0A4S4AXX0</accession>
<gene>
    <name evidence="1" type="ORF">E6C76_13065</name>
</gene>
<keyword evidence="2" id="KW-1185">Reference proteome</keyword>
<dbReference type="EMBL" id="SSOC01000004">
    <property type="protein sequence ID" value="THF64952.1"/>
    <property type="molecule type" value="Genomic_DNA"/>
</dbReference>